<dbReference type="PANTHER" id="PTHR33705">
    <property type="entry name" value="PHOSPHOCARRIER PROTEIN HPR"/>
    <property type="match status" value="1"/>
</dbReference>
<dbReference type="GeneID" id="92857471"/>
<dbReference type="InterPro" id="IPR035895">
    <property type="entry name" value="HPr-like_sf"/>
</dbReference>
<dbReference type="OrthoDB" id="5122524at2"/>
<sequence length="99" mass="10392">MIRTEVTIGHPAGIHARVAAHAVLLASGHSASVFLRSSRGTASLTRLADLLRLDVREDAVVEILADGPDEVEALHEVATFLTSSTNDPAPHTASDEGND</sequence>
<keyword evidence="6" id="KW-0813">Transport</keyword>
<evidence type="ECO:0000256" key="1">
    <source>
        <dbReference type="ARBA" id="ARBA00004496"/>
    </source>
</evidence>
<dbReference type="EMBL" id="MVCE01000004">
    <property type="protein sequence ID" value="PGF33126.1"/>
    <property type="molecule type" value="Genomic_DNA"/>
</dbReference>
<dbReference type="PROSITE" id="PS51350">
    <property type="entry name" value="PTS_HPR_DOM"/>
    <property type="match status" value="1"/>
</dbReference>
<dbReference type="Proteomes" id="UP000226191">
    <property type="component" value="Unassembled WGS sequence"/>
</dbReference>
<gene>
    <name evidence="6" type="ORF">B1B09_09365</name>
    <name evidence="5" type="ORF">DXN06_12730</name>
</gene>
<dbReference type="EMBL" id="CP031442">
    <property type="protein sequence ID" value="AXM07859.1"/>
    <property type="molecule type" value="Genomic_DNA"/>
</dbReference>
<name>A0A2B7JMG8_CUTAC</name>
<dbReference type="PANTHER" id="PTHR33705:SF2">
    <property type="entry name" value="PHOSPHOCARRIER PROTEIN NPR"/>
    <property type="match status" value="1"/>
</dbReference>
<dbReference type="AlphaFoldDB" id="A0A2B7JMG8"/>
<evidence type="ECO:0000256" key="3">
    <source>
        <dbReference type="ARBA" id="ARBA00022683"/>
    </source>
</evidence>
<reference evidence="5 8" key="2">
    <citation type="submission" date="2018-08" db="EMBL/GenBank/DDBJ databases">
        <title>Genome sequencing of Cutibacterium acnes KCOM 1315.</title>
        <authorList>
            <person name="Kook J.-K."/>
            <person name="Park S.-N."/>
            <person name="Lim Y.K."/>
        </authorList>
    </citation>
    <scope>NUCLEOTIDE SEQUENCE [LARGE SCALE GENOMIC DNA]</scope>
    <source>
        <strain evidence="5 8">KCOM 1315</strain>
    </source>
</reference>
<evidence type="ECO:0000313" key="8">
    <source>
        <dbReference type="Proteomes" id="UP000256621"/>
    </source>
</evidence>
<keyword evidence="2" id="KW-0963">Cytoplasm</keyword>
<dbReference type="Pfam" id="PF00381">
    <property type="entry name" value="PTS-HPr"/>
    <property type="match status" value="1"/>
</dbReference>
<evidence type="ECO:0000259" key="4">
    <source>
        <dbReference type="PROSITE" id="PS51350"/>
    </source>
</evidence>
<organism evidence="6 7">
    <name type="scientific">Cutibacterium acnes</name>
    <name type="common">Propionibacterium acnes</name>
    <dbReference type="NCBI Taxonomy" id="1747"/>
    <lineage>
        <taxon>Bacteria</taxon>
        <taxon>Bacillati</taxon>
        <taxon>Actinomycetota</taxon>
        <taxon>Actinomycetes</taxon>
        <taxon>Propionibacteriales</taxon>
        <taxon>Propionibacteriaceae</taxon>
        <taxon>Cutibacterium</taxon>
    </lineage>
</organism>
<dbReference type="GO" id="GO:0009401">
    <property type="term" value="P:phosphoenolpyruvate-dependent sugar phosphotransferase system"/>
    <property type="evidence" value="ECO:0007669"/>
    <property type="project" value="UniProtKB-KW"/>
</dbReference>
<keyword evidence="3" id="KW-0598">Phosphotransferase system</keyword>
<keyword evidence="6" id="KW-0762">Sugar transport</keyword>
<comment type="subcellular location">
    <subcellularLocation>
        <location evidence="1">Cytoplasm</location>
    </subcellularLocation>
</comment>
<evidence type="ECO:0000313" key="7">
    <source>
        <dbReference type="Proteomes" id="UP000226191"/>
    </source>
</evidence>
<dbReference type="InterPro" id="IPR000032">
    <property type="entry name" value="HPr-like"/>
</dbReference>
<feature type="domain" description="HPr" evidence="4">
    <location>
        <begin position="1"/>
        <end position="97"/>
    </location>
</feature>
<accession>A0A2B7JMG8</accession>
<evidence type="ECO:0000313" key="6">
    <source>
        <dbReference type="EMBL" id="PGF33126.1"/>
    </source>
</evidence>
<protein>
    <submittedName>
        <fullName evidence="5">HPr family phosphocarrier protein</fullName>
    </submittedName>
    <submittedName>
        <fullName evidence="6">PTS sugar transporter subunit IIA</fullName>
    </submittedName>
</protein>
<dbReference type="GO" id="GO:0005737">
    <property type="term" value="C:cytoplasm"/>
    <property type="evidence" value="ECO:0007669"/>
    <property type="project" value="UniProtKB-SubCell"/>
</dbReference>
<dbReference type="RefSeq" id="WP_002516918.1">
    <property type="nucleotide sequence ID" value="NZ_AP019664.1"/>
</dbReference>
<dbReference type="InterPro" id="IPR050399">
    <property type="entry name" value="HPr"/>
</dbReference>
<dbReference type="SUPFAM" id="SSF55594">
    <property type="entry name" value="HPr-like"/>
    <property type="match status" value="1"/>
</dbReference>
<proteinExistence type="predicted"/>
<evidence type="ECO:0000313" key="5">
    <source>
        <dbReference type="EMBL" id="AXM07859.1"/>
    </source>
</evidence>
<dbReference type="Proteomes" id="UP000256621">
    <property type="component" value="Chromosome"/>
</dbReference>
<reference evidence="6 7" key="1">
    <citation type="submission" date="2017-02" db="EMBL/GenBank/DDBJ databases">
        <title>Prevalence of linear plasmids in Cutibacterium acnes isolates obtained from cancerous prostatic tissue.</title>
        <authorList>
            <person name="Davidsson S."/>
            <person name="Bruggemann H."/>
        </authorList>
    </citation>
    <scope>NUCLEOTIDE SEQUENCE [LARGE SCALE GENOMIC DNA]</scope>
    <source>
        <strain evidence="6 7">11-78</strain>
    </source>
</reference>
<evidence type="ECO:0000256" key="2">
    <source>
        <dbReference type="ARBA" id="ARBA00022490"/>
    </source>
</evidence>
<dbReference type="Gene3D" id="3.30.1340.10">
    <property type="entry name" value="HPr-like"/>
    <property type="match status" value="1"/>
</dbReference>